<organism evidence="4 5">
    <name type="scientific">Lentzea cavernae</name>
    <dbReference type="NCBI Taxonomy" id="2020703"/>
    <lineage>
        <taxon>Bacteria</taxon>
        <taxon>Bacillati</taxon>
        <taxon>Actinomycetota</taxon>
        <taxon>Actinomycetes</taxon>
        <taxon>Pseudonocardiales</taxon>
        <taxon>Pseudonocardiaceae</taxon>
        <taxon>Lentzea</taxon>
    </lineage>
</organism>
<dbReference type="GO" id="GO:0016301">
    <property type="term" value="F:kinase activity"/>
    <property type="evidence" value="ECO:0007669"/>
    <property type="project" value="UniProtKB-KW"/>
</dbReference>
<gene>
    <name evidence="4" type="ORF">GCM10017774_85740</name>
</gene>
<evidence type="ECO:0000256" key="1">
    <source>
        <dbReference type="ARBA" id="ARBA00001946"/>
    </source>
</evidence>
<keyword evidence="4" id="KW-0418">Kinase</keyword>
<dbReference type="Pfam" id="PF00781">
    <property type="entry name" value="DAGK_cat"/>
    <property type="match status" value="1"/>
</dbReference>
<evidence type="ECO:0000313" key="5">
    <source>
        <dbReference type="Proteomes" id="UP000605568"/>
    </source>
</evidence>
<dbReference type="Gene3D" id="2.60.200.40">
    <property type="match status" value="1"/>
</dbReference>
<comment type="caution">
    <text evidence="4">The sequence shown here is derived from an EMBL/GenBank/DDBJ whole genome shotgun (WGS) entry which is preliminary data.</text>
</comment>
<dbReference type="InterPro" id="IPR016064">
    <property type="entry name" value="NAD/diacylglycerol_kinase_sf"/>
</dbReference>
<evidence type="ECO:0000256" key="2">
    <source>
        <dbReference type="ARBA" id="ARBA00005983"/>
    </source>
</evidence>
<dbReference type="SUPFAM" id="SSF111331">
    <property type="entry name" value="NAD kinase/diacylglycerol kinase-like"/>
    <property type="match status" value="1"/>
</dbReference>
<name>A0ABQ3MUZ5_9PSEU</name>
<dbReference type="Gene3D" id="3.40.50.10330">
    <property type="entry name" value="Probable inorganic polyphosphate/atp-NAD kinase, domain 1"/>
    <property type="match status" value="1"/>
</dbReference>
<keyword evidence="5" id="KW-1185">Reference proteome</keyword>
<dbReference type="Proteomes" id="UP000605568">
    <property type="component" value="Unassembled WGS sequence"/>
</dbReference>
<dbReference type="SMART" id="SM00046">
    <property type="entry name" value="DAGKc"/>
    <property type="match status" value="1"/>
</dbReference>
<protein>
    <submittedName>
        <fullName evidence="4">Diacylglycerol kinase</fullName>
    </submittedName>
</protein>
<comment type="similarity">
    <text evidence="2">Belongs to the diacylglycerol/lipid kinase family.</text>
</comment>
<proteinExistence type="inferred from homology"/>
<evidence type="ECO:0000259" key="3">
    <source>
        <dbReference type="PROSITE" id="PS50146"/>
    </source>
</evidence>
<dbReference type="PROSITE" id="PS50146">
    <property type="entry name" value="DAGK"/>
    <property type="match status" value="1"/>
</dbReference>
<dbReference type="PANTHER" id="PTHR12358:SF106">
    <property type="entry name" value="LIPID KINASE YEGS"/>
    <property type="match status" value="1"/>
</dbReference>
<dbReference type="EMBL" id="BNAR01000024">
    <property type="protein sequence ID" value="GHH60778.1"/>
    <property type="molecule type" value="Genomic_DNA"/>
</dbReference>
<dbReference type="InterPro" id="IPR001206">
    <property type="entry name" value="Diacylglycerol_kinase_cat_dom"/>
</dbReference>
<comment type="cofactor">
    <cofactor evidence="1">
        <name>Mg(2+)</name>
        <dbReference type="ChEBI" id="CHEBI:18420"/>
    </cofactor>
</comment>
<keyword evidence="4" id="KW-0808">Transferase</keyword>
<dbReference type="InterPro" id="IPR050187">
    <property type="entry name" value="Lipid_Phosphate_FormReg"/>
</dbReference>
<dbReference type="InterPro" id="IPR017438">
    <property type="entry name" value="ATP-NAD_kinase_N"/>
</dbReference>
<evidence type="ECO:0000313" key="4">
    <source>
        <dbReference type="EMBL" id="GHH60778.1"/>
    </source>
</evidence>
<feature type="domain" description="DAGKc" evidence="3">
    <location>
        <begin position="41"/>
        <end position="178"/>
    </location>
</feature>
<sequence length="354" mass="37674">MHSAAGRDAVRRKGDLRHFREAGATLREDMRTANGHALSYSQVVRALLVVNPQATTTTPAGRDVLAHALASDVKLEVVETSYRGHAADAAHQAAADGFDLVIAHGGDGTVNEVVNGVLRGGPRPEKPMLGVVPGGSANVFAGALGIPRDPVEATHVLLQAIEHGTKRRVGLGQVFADVIENGRWFTFNAGVGLDADVVAGVEHKRAKGRTASPFLYLSVALKAYGQLVRKPQHFTVEVPDEAPFDTDGMVFVSNTDPWTYFGDRAIQLNPSTSFDGGLGVSALRTLRVPTVGRYIAQVLATGNPKSGKLVRRDDVGYVRVKCEDPANLQVDGDFLGTTTEVEFRAVPDALTVAL</sequence>
<accession>A0ABQ3MUZ5</accession>
<dbReference type="PANTHER" id="PTHR12358">
    <property type="entry name" value="SPHINGOSINE KINASE"/>
    <property type="match status" value="1"/>
</dbReference>
<reference evidence="5" key="1">
    <citation type="journal article" date="2019" name="Int. J. Syst. Evol. Microbiol.">
        <title>The Global Catalogue of Microorganisms (GCM) 10K type strain sequencing project: providing services to taxonomists for standard genome sequencing and annotation.</title>
        <authorList>
            <consortium name="The Broad Institute Genomics Platform"/>
            <consortium name="The Broad Institute Genome Sequencing Center for Infectious Disease"/>
            <person name="Wu L."/>
            <person name="Ma J."/>
        </authorList>
    </citation>
    <scope>NUCLEOTIDE SEQUENCE [LARGE SCALE GENOMIC DNA]</scope>
    <source>
        <strain evidence="5">CGMCC 4.7367</strain>
    </source>
</reference>